<dbReference type="EMBL" id="LMWP01000002">
    <property type="protein sequence ID" value="KUN32476.1"/>
    <property type="molecule type" value="Genomic_DNA"/>
</dbReference>
<dbReference type="RefSeq" id="WP_059261687.1">
    <property type="nucleotide sequence ID" value="NZ_KQ948351.1"/>
</dbReference>
<accession>A0A101QM89</accession>
<reference evidence="1 2" key="1">
    <citation type="submission" date="2015-10" db="EMBL/GenBank/DDBJ databases">
        <title>Draft genome sequence of Streptomyces corchorusii DSM 40340, type strain for the species Streptomyces corchorusii.</title>
        <authorList>
            <person name="Ruckert C."/>
            <person name="Winkler A."/>
            <person name="Kalinowski J."/>
            <person name="Kampfer P."/>
            <person name="Glaeser S."/>
        </authorList>
    </citation>
    <scope>NUCLEOTIDE SEQUENCE [LARGE SCALE GENOMIC DNA]</scope>
    <source>
        <strain evidence="1 2">DSM 40340</strain>
    </source>
</reference>
<evidence type="ECO:0000313" key="1">
    <source>
        <dbReference type="EMBL" id="KUN32476.1"/>
    </source>
</evidence>
<organism evidence="1 2">
    <name type="scientific">Streptomyces corchorusii</name>
    <name type="common">Streptomyces chibaensis</name>
    <dbReference type="NCBI Taxonomy" id="1903"/>
    <lineage>
        <taxon>Bacteria</taxon>
        <taxon>Bacillati</taxon>
        <taxon>Actinomycetota</taxon>
        <taxon>Actinomycetes</taxon>
        <taxon>Kitasatosporales</taxon>
        <taxon>Streptomycetaceae</taxon>
        <taxon>Streptomyces</taxon>
    </lineage>
</organism>
<name>A0A101QM89_STRCK</name>
<evidence type="ECO:0000313" key="2">
    <source>
        <dbReference type="Proteomes" id="UP000053398"/>
    </source>
</evidence>
<dbReference type="Proteomes" id="UP000053398">
    <property type="component" value="Unassembled WGS sequence"/>
</dbReference>
<keyword evidence="2" id="KW-1185">Reference proteome</keyword>
<dbReference type="AlphaFoldDB" id="A0A101QM89"/>
<protein>
    <submittedName>
        <fullName evidence="1">Uncharacterized protein</fullName>
    </submittedName>
</protein>
<proteinExistence type="predicted"/>
<comment type="caution">
    <text evidence="1">The sequence shown here is derived from an EMBL/GenBank/DDBJ whole genome shotgun (WGS) entry which is preliminary data.</text>
</comment>
<sequence length="97" mass="10982">MSDRPNGLDRLLGYVSAHLPDESKNEPKRLTPEEIDRVRTELSNDLLAFAELMTPVFDHADGIRADLVRRRWSPQAAEQIALIWLVNTVQSIFGARA</sequence>
<gene>
    <name evidence="1" type="ORF">AQJ11_02830</name>
</gene>